<proteinExistence type="predicted"/>
<dbReference type="AlphaFoldDB" id="A0A8B1N876"/>
<dbReference type="RefSeq" id="WP_144044233.1">
    <property type="nucleotide sequence ID" value="NZ_CP072931.1"/>
</dbReference>
<dbReference type="OrthoDB" id="7513678at2"/>
<evidence type="ECO:0000313" key="1">
    <source>
        <dbReference type="EMBL" id="QTZ92003.1"/>
    </source>
</evidence>
<keyword evidence="2" id="KW-1185">Reference proteome</keyword>
<organism evidence="1 2">
    <name type="scientific">Streptomyces auratus AGR0001</name>
    <dbReference type="NCBI Taxonomy" id="1160718"/>
    <lineage>
        <taxon>Bacteria</taxon>
        <taxon>Bacillati</taxon>
        <taxon>Actinomycetota</taxon>
        <taxon>Actinomycetes</taxon>
        <taxon>Kitasatosporales</taxon>
        <taxon>Streptomycetaceae</taxon>
        <taxon>Streptomyces</taxon>
    </lineage>
</organism>
<reference evidence="1" key="1">
    <citation type="journal article" date="2012" name="J. Bacteriol.">
        <title>Genome Sequence of Streptomyces auratus Strain AGR0001, a Phoslactomycin-Producing Actinomycete.</title>
        <authorList>
            <person name="Han X."/>
            <person name="Li M."/>
            <person name="Ding Z."/>
            <person name="Zhao J."/>
            <person name="Ji K."/>
            <person name="Wen M."/>
            <person name="Lu T."/>
        </authorList>
    </citation>
    <scope>NUCLEOTIDE SEQUENCE</scope>
    <source>
        <strain evidence="1">AGR0001</strain>
    </source>
</reference>
<gene>
    <name evidence="1" type="ORF">SU9_011370</name>
</gene>
<name>A0A8B1N876_9ACTN</name>
<accession>A0A8B1N876</accession>
<dbReference type="KEGG" id="sauh:SU9_011370"/>
<protein>
    <submittedName>
        <fullName evidence="1">Uncharacterized protein</fullName>
    </submittedName>
</protein>
<sequence length="72" mass="7832">MHGAAVLMMREALSAGLRGQRRANHLLLGPNINRSRPNGDSSWLTADQAGEVDCGCKSSMRLLVQRRTSGRV</sequence>
<evidence type="ECO:0000313" key="2">
    <source>
        <dbReference type="Proteomes" id="UP000009036"/>
    </source>
</evidence>
<reference evidence="1" key="2">
    <citation type="submission" date="2021-04" db="EMBL/GenBank/DDBJ databases">
        <authorList>
            <person name="Wen M.-L."/>
            <person name="Han X.-L."/>
            <person name="Xiong J."/>
        </authorList>
    </citation>
    <scope>NUCLEOTIDE SEQUENCE</scope>
    <source>
        <strain evidence="1">AGR0001</strain>
    </source>
</reference>
<dbReference type="Proteomes" id="UP000009036">
    <property type="component" value="Chromosome"/>
</dbReference>
<dbReference type="EMBL" id="CP072931">
    <property type="protein sequence ID" value="QTZ92003.1"/>
    <property type="molecule type" value="Genomic_DNA"/>
</dbReference>